<feature type="region of interest" description="Disordered" evidence="1">
    <location>
        <begin position="78"/>
        <end position="128"/>
    </location>
</feature>
<dbReference type="AlphaFoldDB" id="A0AAR5P5S7"/>
<evidence type="ECO:0000313" key="3">
    <source>
        <dbReference type="Proteomes" id="UP000019118"/>
    </source>
</evidence>
<feature type="compositionally biased region" description="Low complexity" evidence="1">
    <location>
        <begin position="225"/>
        <end position="247"/>
    </location>
</feature>
<reference evidence="2" key="2">
    <citation type="submission" date="2024-08" db="UniProtKB">
        <authorList>
            <consortium name="EnsemblMetazoa"/>
        </authorList>
    </citation>
    <scope>IDENTIFICATION</scope>
</reference>
<dbReference type="EnsemblMetazoa" id="XM_019900906.1">
    <property type="protein sequence ID" value="XP_019756465.1"/>
    <property type="gene ID" value="LOC109535085"/>
</dbReference>
<feature type="compositionally biased region" description="Low complexity" evidence="1">
    <location>
        <begin position="99"/>
        <end position="115"/>
    </location>
</feature>
<dbReference type="Proteomes" id="UP000019118">
    <property type="component" value="Unassembled WGS sequence"/>
</dbReference>
<feature type="region of interest" description="Disordered" evidence="1">
    <location>
        <begin position="217"/>
        <end position="302"/>
    </location>
</feature>
<organism evidence="2 3">
    <name type="scientific">Dendroctonus ponderosae</name>
    <name type="common">Mountain pine beetle</name>
    <dbReference type="NCBI Taxonomy" id="77166"/>
    <lineage>
        <taxon>Eukaryota</taxon>
        <taxon>Metazoa</taxon>
        <taxon>Ecdysozoa</taxon>
        <taxon>Arthropoda</taxon>
        <taxon>Hexapoda</taxon>
        <taxon>Insecta</taxon>
        <taxon>Pterygota</taxon>
        <taxon>Neoptera</taxon>
        <taxon>Endopterygota</taxon>
        <taxon>Coleoptera</taxon>
        <taxon>Polyphaga</taxon>
        <taxon>Cucujiformia</taxon>
        <taxon>Curculionidae</taxon>
        <taxon>Scolytinae</taxon>
        <taxon>Dendroctonus</taxon>
    </lineage>
</organism>
<feature type="region of interest" description="Disordered" evidence="1">
    <location>
        <begin position="316"/>
        <end position="337"/>
    </location>
</feature>
<reference evidence="3" key="1">
    <citation type="journal article" date="2013" name="Genome Biol.">
        <title>Draft genome of the mountain pine beetle, Dendroctonus ponderosae Hopkins, a major forest pest.</title>
        <authorList>
            <person name="Keeling C.I."/>
            <person name="Yuen M.M."/>
            <person name="Liao N.Y."/>
            <person name="Docking T.R."/>
            <person name="Chan S.K."/>
            <person name="Taylor G.A."/>
            <person name="Palmquist D.L."/>
            <person name="Jackman S.D."/>
            <person name="Nguyen A."/>
            <person name="Li M."/>
            <person name="Henderson H."/>
            <person name="Janes J.K."/>
            <person name="Zhao Y."/>
            <person name="Pandoh P."/>
            <person name="Moore R."/>
            <person name="Sperling F.A."/>
            <person name="Huber D.P."/>
            <person name="Birol I."/>
            <person name="Jones S.J."/>
            <person name="Bohlmann J."/>
        </authorList>
    </citation>
    <scope>NUCLEOTIDE SEQUENCE</scope>
</reference>
<feature type="compositionally biased region" description="Polar residues" evidence="1">
    <location>
        <begin position="277"/>
        <end position="286"/>
    </location>
</feature>
<feature type="compositionally biased region" description="Basic residues" evidence="1">
    <location>
        <begin position="150"/>
        <end position="159"/>
    </location>
</feature>
<accession>A0AAR5P5S7</accession>
<keyword evidence="3" id="KW-1185">Reference proteome</keyword>
<evidence type="ECO:0000313" key="2">
    <source>
        <dbReference type="EnsemblMetazoa" id="XP_019756465.1"/>
    </source>
</evidence>
<evidence type="ECO:0008006" key="4">
    <source>
        <dbReference type="Google" id="ProtNLM"/>
    </source>
</evidence>
<feature type="compositionally biased region" description="Polar residues" evidence="1">
    <location>
        <begin position="89"/>
        <end position="98"/>
    </location>
</feature>
<proteinExistence type="predicted"/>
<name>A0AAR5P5S7_DENPD</name>
<protein>
    <recommendedName>
        <fullName evidence="4">Protein hairless</fullName>
    </recommendedName>
</protein>
<sequence>MHIPDLQTSPNILTKCSKMTEESHRRHGMNGSVDRISKECHKANYGQGGRLKFFKDGKFILELERAREGERLSWVSVPRKTFWPPPGPATSTSAYRQESSTSLSVSDDNSSVQSSPWQRDHSWKQTTPKRNISQEMVLFFFRPKQRRGYRGSCTRRRRPLSTVEDKEEESDAVHEKKEIKEKRSLLSIVQSLIDKNCPTGTPPRPETVVSPRKRFLREMERERTPSASSSPTSDRPGSSDDGSSNSAQKRSRVRSQPGPATPRTPPYPVIRPEKSETITPLNTPIRTNGFDESPVNNIKPSKNSSYSITSLLAEDHHKSSLKSSPSQSPNRFSPVVPQIASIPSSGIRYCPPITSEDRLYSESVDRLRSIELSQVEKCGYPATYARPPQQYLGPAPYMYSFPPIPPYYGPGAYGRPSAYMVTQPVYQQHSVHQNGPLPHSTHPLHSVAHLVPFRRDVPRPTSWLPDEVVRDRDESIADMPLNLSKHSG</sequence>
<feature type="region of interest" description="Disordered" evidence="1">
    <location>
        <begin position="193"/>
        <end position="212"/>
    </location>
</feature>
<feature type="compositionally biased region" description="Pro residues" evidence="1">
    <location>
        <begin position="259"/>
        <end position="269"/>
    </location>
</feature>
<feature type="region of interest" description="Disordered" evidence="1">
    <location>
        <begin position="150"/>
        <end position="176"/>
    </location>
</feature>
<evidence type="ECO:0000256" key="1">
    <source>
        <dbReference type="SAM" id="MobiDB-lite"/>
    </source>
</evidence>